<evidence type="ECO:0000256" key="2">
    <source>
        <dbReference type="ARBA" id="ARBA00023004"/>
    </source>
</evidence>
<evidence type="ECO:0000313" key="4">
    <source>
        <dbReference type="EMBL" id="MFD1534817.1"/>
    </source>
</evidence>
<proteinExistence type="predicted"/>
<organism evidence="4 5">
    <name type="scientific">Pseudonocardia aurantiaca</name>
    <dbReference type="NCBI Taxonomy" id="75290"/>
    <lineage>
        <taxon>Bacteria</taxon>
        <taxon>Bacillati</taxon>
        <taxon>Actinomycetota</taxon>
        <taxon>Actinomycetes</taxon>
        <taxon>Pseudonocardiales</taxon>
        <taxon>Pseudonocardiaceae</taxon>
        <taxon>Pseudonocardia</taxon>
    </lineage>
</organism>
<dbReference type="SUPFAM" id="SSF51197">
    <property type="entry name" value="Clavaminate synthase-like"/>
    <property type="match status" value="1"/>
</dbReference>
<reference evidence="5" key="1">
    <citation type="journal article" date="2019" name="Int. J. Syst. Evol. Microbiol.">
        <title>The Global Catalogue of Microorganisms (GCM) 10K type strain sequencing project: providing services to taxonomists for standard genome sequencing and annotation.</title>
        <authorList>
            <consortium name="The Broad Institute Genomics Platform"/>
            <consortium name="The Broad Institute Genome Sequencing Center for Infectious Disease"/>
            <person name="Wu L."/>
            <person name="Ma J."/>
        </authorList>
    </citation>
    <scope>NUCLEOTIDE SEQUENCE [LARGE SCALE GENOMIC DNA]</scope>
    <source>
        <strain evidence="5">JCM 12165</strain>
    </source>
</reference>
<evidence type="ECO:0000313" key="5">
    <source>
        <dbReference type="Proteomes" id="UP001597145"/>
    </source>
</evidence>
<keyword evidence="2" id="KW-0408">Iron</keyword>
<protein>
    <submittedName>
        <fullName evidence="4">TauD/TfdA dioxygenase family protein</fullName>
    </submittedName>
</protein>
<sequence length="97" mass="10478">MTSTVSLTGTPTGPRIGAEIAGVDLHHPVGHATADQLREALRIHKVLVLRGATLSPDQHVAAVRIFGEPFDHPTGRRHPDNPLVYPYRVEHAGKASH</sequence>
<keyword evidence="4" id="KW-0223">Dioxygenase</keyword>
<comment type="caution">
    <text evidence="4">The sequence shown here is derived from an EMBL/GenBank/DDBJ whole genome shotgun (WGS) entry which is preliminary data.</text>
</comment>
<dbReference type="Proteomes" id="UP001597145">
    <property type="component" value="Unassembled WGS sequence"/>
</dbReference>
<keyword evidence="1" id="KW-0560">Oxidoreductase</keyword>
<dbReference type="InterPro" id="IPR003819">
    <property type="entry name" value="TauD/TfdA-like"/>
</dbReference>
<dbReference type="EMBL" id="JBHUCP010000045">
    <property type="protein sequence ID" value="MFD1534817.1"/>
    <property type="molecule type" value="Genomic_DNA"/>
</dbReference>
<dbReference type="GO" id="GO:0051213">
    <property type="term" value="F:dioxygenase activity"/>
    <property type="evidence" value="ECO:0007669"/>
    <property type="project" value="UniProtKB-KW"/>
</dbReference>
<accession>A0ABW4G0E3</accession>
<name>A0ABW4G0E3_9PSEU</name>
<evidence type="ECO:0000256" key="1">
    <source>
        <dbReference type="ARBA" id="ARBA00023002"/>
    </source>
</evidence>
<keyword evidence="5" id="KW-1185">Reference proteome</keyword>
<evidence type="ECO:0000259" key="3">
    <source>
        <dbReference type="Pfam" id="PF02668"/>
    </source>
</evidence>
<dbReference type="RefSeq" id="WP_343982547.1">
    <property type="nucleotide sequence ID" value="NZ_BAAAJG010000015.1"/>
</dbReference>
<dbReference type="Gene3D" id="3.60.130.10">
    <property type="entry name" value="Clavaminate synthase-like"/>
    <property type="match status" value="1"/>
</dbReference>
<dbReference type="Pfam" id="PF02668">
    <property type="entry name" value="TauD"/>
    <property type="match status" value="1"/>
</dbReference>
<dbReference type="InterPro" id="IPR042098">
    <property type="entry name" value="TauD-like_sf"/>
</dbReference>
<feature type="domain" description="TauD/TfdA-like" evidence="3">
    <location>
        <begin position="10"/>
        <end position="89"/>
    </location>
</feature>
<gene>
    <name evidence="4" type="ORF">ACFSCY_35920</name>
</gene>